<dbReference type="Proteomes" id="UP000284841">
    <property type="component" value="Unassembled WGS sequence"/>
</dbReference>
<dbReference type="SMART" id="SM00419">
    <property type="entry name" value="HTH_CRP"/>
    <property type="match status" value="1"/>
</dbReference>
<gene>
    <name evidence="6" type="ORF">DW099_18215</name>
</gene>
<dbReference type="CDD" id="cd00038">
    <property type="entry name" value="CAP_ED"/>
    <property type="match status" value="1"/>
</dbReference>
<dbReference type="GO" id="GO:0003677">
    <property type="term" value="F:DNA binding"/>
    <property type="evidence" value="ECO:0007669"/>
    <property type="project" value="UniProtKB-KW"/>
</dbReference>
<dbReference type="RefSeq" id="WP_118336636.1">
    <property type="nucleotide sequence ID" value="NZ_AP025567.1"/>
</dbReference>
<dbReference type="Pfam" id="PF00027">
    <property type="entry name" value="cNMP_binding"/>
    <property type="match status" value="1"/>
</dbReference>
<dbReference type="Pfam" id="PF13545">
    <property type="entry name" value="HTH_Crp_2"/>
    <property type="match status" value="1"/>
</dbReference>
<name>A0A415DVA7_9FIRM</name>
<dbReference type="NCBIfam" id="NF007707">
    <property type="entry name" value="PRK10402.1"/>
    <property type="match status" value="1"/>
</dbReference>
<evidence type="ECO:0000313" key="7">
    <source>
        <dbReference type="Proteomes" id="UP000284841"/>
    </source>
</evidence>
<feature type="domain" description="HTH crp-type" evidence="5">
    <location>
        <begin position="148"/>
        <end position="215"/>
    </location>
</feature>
<dbReference type="SUPFAM" id="SSF46785">
    <property type="entry name" value="Winged helix' DNA-binding domain"/>
    <property type="match status" value="1"/>
</dbReference>
<evidence type="ECO:0000259" key="4">
    <source>
        <dbReference type="PROSITE" id="PS50042"/>
    </source>
</evidence>
<dbReference type="InterPro" id="IPR012318">
    <property type="entry name" value="HTH_CRP"/>
</dbReference>
<accession>A0A415DVA7</accession>
<keyword evidence="2" id="KW-0238">DNA-binding</keyword>
<dbReference type="InterPro" id="IPR036390">
    <property type="entry name" value="WH_DNA-bd_sf"/>
</dbReference>
<feature type="domain" description="Cyclic nucleotide-binding" evidence="4">
    <location>
        <begin position="26"/>
        <end position="134"/>
    </location>
</feature>
<dbReference type="PANTHER" id="PTHR24567">
    <property type="entry name" value="CRP FAMILY TRANSCRIPTIONAL REGULATORY PROTEIN"/>
    <property type="match status" value="1"/>
</dbReference>
<dbReference type="OrthoDB" id="9798104at2"/>
<dbReference type="AlphaFoldDB" id="A0A415DVA7"/>
<dbReference type="PROSITE" id="PS51063">
    <property type="entry name" value="HTH_CRP_2"/>
    <property type="match status" value="1"/>
</dbReference>
<dbReference type="InterPro" id="IPR000595">
    <property type="entry name" value="cNMP-bd_dom"/>
</dbReference>
<dbReference type="GO" id="GO:0005829">
    <property type="term" value="C:cytosol"/>
    <property type="evidence" value="ECO:0007669"/>
    <property type="project" value="TreeGrafter"/>
</dbReference>
<keyword evidence="7" id="KW-1185">Reference proteome</keyword>
<dbReference type="GO" id="GO:0003700">
    <property type="term" value="F:DNA-binding transcription factor activity"/>
    <property type="evidence" value="ECO:0007669"/>
    <property type="project" value="TreeGrafter"/>
</dbReference>
<reference evidence="6 7" key="1">
    <citation type="submission" date="2018-08" db="EMBL/GenBank/DDBJ databases">
        <title>A genome reference for cultivated species of the human gut microbiota.</title>
        <authorList>
            <person name="Zou Y."/>
            <person name="Xue W."/>
            <person name="Luo G."/>
        </authorList>
    </citation>
    <scope>NUCLEOTIDE SEQUENCE [LARGE SCALE GENOMIC DNA]</scope>
    <source>
        <strain evidence="6 7">AM07-24</strain>
    </source>
</reference>
<keyword evidence="3" id="KW-0804">Transcription</keyword>
<dbReference type="InterPro" id="IPR014710">
    <property type="entry name" value="RmlC-like_jellyroll"/>
</dbReference>
<dbReference type="SMART" id="SM00100">
    <property type="entry name" value="cNMP"/>
    <property type="match status" value="1"/>
</dbReference>
<keyword evidence="1" id="KW-0805">Transcription regulation</keyword>
<evidence type="ECO:0000256" key="3">
    <source>
        <dbReference type="ARBA" id="ARBA00023163"/>
    </source>
</evidence>
<dbReference type="PANTHER" id="PTHR24567:SF26">
    <property type="entry name" value="REGULATORY PROTEIN YEIL"/>
    <property type="match status" value="1"/>
</dbReference>
<proteinExistence type="predicted"/>
<organism evidence="6 7">
    <name type="scientific">Emergencia timonensis</name>
    <dbReference type="NCBI Taxonomy" id="1776384"/>
    <lineage>
        <taxon>Bacteria</taxon>
        <taxon>Bacillati</taxon>
        <taxon>Bacillota</taxon>
        <taxon>Clostridia</taxon>
        <taxon>Peptostreptococcales</taxon>
        <taxon>Anaerovoracaceae</taxon>
        <taxon>Emergencia</taxon>
    </lineage>
</organism>
<evidence type="ECO:0000256" key="2">
    <source>
        <dbReference type="ARBA" id="ARBA00023125"/>
    </source>
</evidence>
<dbReference type="PROSITE" id="PS50042">
    <property type="entry name" value="CNMP_BINDING_3"/>
    <property type="match status" value="1"/>
</dbReference>
<sequence length="227" mass="26187">MKINDEMVRQQYIAKYPIQQLFSAPIEEFLEVHVFEKGEYICEELMPPERLYFLVKGKVKLYMIHQDGNVSLAQYYEAGDILGELEFLGIRTQSQSIQAVEPSVCLALSFQEHGSLILSDAVFLRNLSKLIAEKMLRSVSKLVATQTYPLENRMAAYLLEKEGEVGRGNWVRVSLTDLAQYLGTSYRHLSRVIKHFDEAGWIDRERGRMRISNYKALAEKVSLMQIE</sequence>
<dbReference type="InterPro" id="IPR050397">
    <property type="entry name" value="Env_Response_Regulators"/>
</dbReference>
<dbReference type="InterPro" id="IPR018490">
    <property type="entry name" value="cNMP-bd_dom_sf"/>
</dbReference>
<evidence type="ECO:0000256" key="1">
    <source>
        <dbReference type="ARBA" id="ARBA00023015"/>
    </source>
</evidence>
<dbReference type="EMBL" id="QRMS01000007">
    <property type="protein sequence ID" value="RHJ84152.1"/>
    <property type="molecule type" value="Genomic_DNA"/>
</dbReference>
<protein>
    <submittedName>
        <fullName evidence="6">Transcriptional regulator YeiL</fullName>
    </submittedName>
</protein>
<comment type="caution">
    <text evidence="6">The sequence shown here is derived from an EMBL/GenBank/DDBJ whole genome shotgun (WGS) entry which is preliminary data.</text>
</comment>
<evidence type="ECO:0000259" key="5">
    <source>
        <dbReference type="PROSITE" id="PS51063"/>
    </source>
</evidence>
<dbReference type="STRING" id="1776384.GCA_900086585_00512"/>
<dbReference type="SUPFAM" id="SSF51206">
    <property type="entry name" value="cAMP-binding domain-like"/>
    <property type="match status" value="1"/>
</dbReference>
<evidence type="ECO:0000313" key="6">
    <source>
        <dbReference type="EMBL" id="RHJ84152.1"/>
    </source>
</evidence>
<dbReference type="Gene3D" id="2.60.120.10">
    <property type="entry name" value="Jelly Rolls"/>
    <property type="match status" value="1"/>
</dbReference>